<gene>
    <name evidence="2" type="ORF">SLEP1_g56481</name>
</gene>
<dbReference type="EMBL" id="BPVZ01000317">
    <property type="protein sequence ID" value="GKV49747.1"/>
    <property type="molecule type" value="Genomic_DNA"/>
</dbReference>
<name>A0AAV5MMC5_9ROSI</name>
<evidence type="ECO:0000256" key="1">
    <source>
        <dbReference type="SAM" id="MobiDB-lite"/>
    </source>
</evidence>
<evidence type="ECO:0000313" key="2">
    <source>
        <dbReference type="EMBL" id="GKV49747.1"/>
    </source>
</evidence>
<feature type="non-terminal residue" evidence="2">
    <location>
        <position position="1"/>
    </location>
</feature>
<accession>A0AAV5MMC5</accession>
<dbReference type="Proteomes" id="UP001054252">
    <property type="component" value="Unassembled WGS sequence"/>
</dbReference>
<reference evidence="2 3" key="1">
    <citation type="journal article" date="2021" name="Commun. Biol.">
        <title>The genome of Shorea leprosula (Dipterocarpaceae) highlights the ecological relevance of drought in aseasonal tropical rainforests.</title>
        <authorList>
            <person name="Ng K.K.S."/>
            <person name="Kobayashi M.J."/>
            <person name="Fawcett J.A."/>
            <person name="Hatakeyama M."/>
            <person name="Paape T."/>
            <person name="Ng C.H."/>
            <person name="Ang C.C."/>
            <person name="Tnah L.H."/>
            <person name="Lee C.T."/>
            <person name="Nishiyama T."/>
            <person name="Sese J."/>
            <person name="O'Brien M.J."/>
            <person name="Copetti D."/>
            <person name="Mohd Noor M.I."/>
            <person name="Ong R.C."/>
            <person name="Putra M."/>
            <person name="Sireger I.Z."/>
            <person name="Indrioko S."/>
            <person name="Kosugi Y."/>
            <person name="Izuno A."/>
            <person name="Isagi Y."/>
            <person name="Lee S.L."/>
            <person name="Shimizu K.K."/>
        </authorList>
    </citation>
    <scope>NUCLEOTIDE SEQUENCE [LARGE SCALE GENOMIC DNA]</scope>
    <source>
        <strain evidence="2">214</strain>
    </source>
</reference>
<feature type="region of interest" description="Disordered" evidence="1">
    <location>
        <begin position="1"/>
        <end position="63"/>
    </location>
</feature>
<evidence type="ECO:0000313" key="3">
    <source>
        <dbReference type="Proteomes" id="UP001054252"/>
    </source>
</evidence>
<comment type="caution">
    <text evidence="2">The sequence shown here is derived from an EMBL/GenBank/DDBJ whole genome shotgun (WGS) entry which is preliminary data.</text>
</comment>
<dbReference type="AlphaFoldDB" id="A0AAV5MMC5"/>
<organism evidence="2 3">
    <name type="scientific">Rubroshorea leprosula</name>
    <dbReference type="NCBI Taxonomy" id="152421"/>
    <lineage>
        <taxon>Eukaryota</taxon>
        <taxon>Viridiplantae</taxon>
        <taxon>Streptophyta</taxon>
        <taxon>Embryophyta</taxon>
        <taxon>Tracheophyta</taxon>
        <taxon>Spermatophyta</taxon>
        <taxon>Magnoliopsida</taxon>
        <taxon>eudicotyledons</taxon>
        <taxon>Gunneridae</taxon>
        <taxon>Pentapetalae</taxon>
        <taxon>rosids</taxon>
        <taxon>malvids</taxon>
        <taxon>Malvales</taxon>
        <taxon>Dipterocarpaceae</taxon>
        <taxon>Rubroshorea</taxon>
    </lineage>
</organism>
<keyword evidence="3" id="KW-1185">Reference proteome</keyword>
<protein>
    <submittedName>
        <fullName evidence="2">Uncharacterized protein</fullName>
    </submittedName>
</protein>
<sequence>FPEGSSVQKLPKVEANTEKLASLSTAVSTKLKPKKNPFYCSRSSQPKLPNKTDPKSTNLRPFL</sequence>
<proteinExistence type="predicted"/>